<dbReference type="PANTHER" id="PTHR15162:SF7">
    <property type="entry name" value="SUCCINYLGLUTAMATE DESUCCINYLASE"/>
    <property type="match status" value="1"/>
</dbReference>
<name>A0A833JHH9_9BACT</name>
<dbReference type="InterPro" id="IPR050178">
    <property type="entry name" value="AspA/AstE_fam"/>
</dbReference>
<dbReference type="PANTHER" id="PTHR15162">
    <property type="entry name" value="ASPARTOACYLASE"/>
    <property type="match status" value="1"/>
</dbReference>
<dbReference type="GO" id="GO:0016788">
    <property type="term" value="F:hydrolase activity, acting on ester bonds"/>
    <property type="evidence" value="ECO:0007669"/>
    <property type="project" value="InterPro"/>
</dbReference>
<comment type="cofactor">
    <cofactor evidence="1">
        <name>Zn(2+)</name>
        <dbReference type="ChEBI" id="CHEBI:29105"/>
    </cofactor>
</comment>
<dbReference type="AlphaFoldDB" id="A0A833JHH9"/>
<dbReference type="EMBL" id="WFLN01000004">
    <property type="protein sequence ID" value="KAB8033477.1"/>
    <property type="molecule type" value="Genomic_DNA"/>
</dbReference>
<feature type="domain" description="Succinylglutamate desuccinylase/Aspartoacylase catalytic" evidence="5">
    <location>
        <begin position="45"/>
        <end position="209"/>
    </location>
</feature>
<keyword evidence="4" id="KW-0862">Zinc</keyword>
<organism evidence="6 7">
    <name type="scientific">Fluviispira multicolorata</name>
    <dbReference type="NCBI Taxonomy" id="2654512"/>
    <lineage>
        <taxon>Bacteria</taxon>
        <taxon>Pseudomonadati</taxon>
        <taxon>Bdellovibrionota</taxon>
        <taxon>Oligoflexia</taxon>
        <taxon>Silvanigrellales</taxon>
        <taxon>Silvanigrellaceae</taxon>
        <taxon>Fluviispira</taxon>
    </lineage>
</organism>
<dbReference type="InterPro" id="IPR055438">
    <property type="entry name" value="AstE_AspA_cat"/>
</dbReference>
<dbReference type="GO" id="GO:0046872">
    <property type="term" value="F:metal ion binding"/>
    <property type="evidence" value="ECO:0007669"/>
    <property type="project" value="UniProtKB-KW"/>
</dbReference>
<evidence type="ECO:0000256" key="3">
    <source>
        <dbReference type="ARBA" id="ARBA00022801"/>
    </source>
</evidence>
<dbReference type="GO" id="GO:0005829">
    <property type="term" value="C:cytosol"/>
    <property type="evidence" value="ECO:0007669"/>
    <property type="project" value="TreeGrafter"/>
</dbReference>
<evidence type="ECO:0000256" key="4">
    <source>
        <dbReference type="ARBA" id="ARBA00022833"/>
    </source>
</evidence>
<evidence type="ECO:0000256" key="1">
    <source>
        <dbReference type="ARBA" id="ARBA00001947"/>
    </source>
</evidence>
<evidence type="ECO:0000313" key="6">
    <source>
        <dbReference type="EMBL" id="KAB8033477.1"/>
    </source>
</evidence>
<dbReference type="SUPFAM" id="SSF53187">
    <property type="entry name" value="Zn-dependent exopeptidases"/>
    <property type="match status" value="1"/>
</dbReference>
<accession>A0A833JHH9</accession>
<keyword evidence="7" id="KW-1185">Reference proteome</keyword>
<sequence length="332" mass="38145">MLQTKKEKLEYYLNAFYSLGEKLNSQTPHTISLNYNKHKGHIIFACLIHGNETGTLPAILKCIKKLMNKEIHFGGKVSFLLGNIEAAKKGVRYLESDLNRCFGNNYVGKETQERKRALEIMPILKTADVFIDFHQTIMPSLKPFYIFEMNRESYFWARATGGATTLVTRKKGAQFSSAGMCSDEYVRSFQKVGLTLELGEQGFSHEAESLAFEVMKRALKYMDQIYLNNFSIEKLCKKNNDFEFLSITYREPFESPKKRLNEGFCNFHKISKNMVVGSDQLQNPLESPKEGYILFPKYPLRNQDGEAELPLPGEIYVLATPTTEHPLNWQQI</sequence>
<reference evidence="6 7" key="1">
    <citation type="submission" date="2019-10" db="EMBL/GenBank/DDBJ databases">
        <title>New genus of Silvanigrellaceae.</title>
        <authorList>
            <person name="Pitt A."/>
            <person name="Hahn M.W."/>
        </authorList>
    </citation>
    <scope>NUCLEOTIDE SEQUENCE [LARGE SCALE GENOMIC DNA]</scope>
    <source>
        <strain evidence="6 7">33A1-SZDP</strain>
    </source>
</reference>
<evidence type="ECO:0000259" key="5">
    <source>
        <dbReference type="Pfam" id="PF24827"/>
    </source>
</evidence>
<dbReference type="Pfam" id="PF24827">
    <property type="entry name" value="AstE_AspA_cat"/>
    <property type="match status" value="1"/>
</dbReference>
<protein>
    <recommendedName>
        <fullName evidence="5">Succinylglutamate desuccinylase/Aspartoacylase catalytic domain-containing protein</fullName>
    </recommendedName>
</protein>
<gene>
    <name evidence="6" type="ORF">GCL57_01885</name>
</gene>
<evidence type="ECO:0000256" key="2">
    <source>
        <dbReference type="ARBA" id="ARBA00022723"/>
    </source>
</evidence>
<keyword evidence="2" id="KW-0479">Metal-binding</keyword>
<keyword evidence="3" id="KW-0378">Hydrolase</keyword>
<proteinExistence type="predicted"/>
<dbReference type="Proteomes" id="UP000442694">
    <property type="component" value="Unassembled WGS sequence"/>
</dbReference>
<dbReference type="Gene3D" id="3.40.630.10">
    <property type="entry name" value="Zn peptidases"/>
    <property type="match status" value="1"/>
</dbReference>
<evidence type="ECO:0000313" key="7">
    <source>
        <dbReference type="Proteomes" id="UP000442694"/>
    </source>
</evidence>
<comment type="caution">
    <text evidence="6">The sequence shown here is derived from an EMBL/GenBank/DDBJ whole genome shotgun (WGS) entry which is preliminary data.</text>
</comment>